<accession>A0A1I8JRI0</accession>
<organism evidence="3 4">
    <name type="scientific">Macrostomum lignano</name>
    <dbReference type="NCBI Taxonomy" id="282301"/>
    <lineage>
        <taxon>Eukaryota</taxon>
        <taxon>Metazoa</taxon>
        <taxon>Spiralia</taxon>
        <taxon>Lophotrochozoa</taxon>
        <taxon>Platyhelminthes</taxon>
        <taxon>Rhabditophora</taxon>
        <taxon>Macrostomorpha</taxon>
        <taxon>Macrostomida</taxon>
        <taxon>Macrostomidae</taxon>
        <taxon>Macrostomum</taxon>
    </lineage>
</organism>
<proteinExistence type="predicted"/>
<feature type="region of interest" description="Disordered" evidence="2">
    <location>
        <begin position="425"/>
        <end position="464"/>
    </location>
</feature>
<keyword evidence="1" id="KW-0175">Coiled coil</keyword>
<dbReference type="AlphaFoldDB" id="A0A1I8JRI0"/>
<dbReference type="Proteomes" id="UP000095280">
    <property type="component" value="Unplaced"/>
</dbReference>
<evidence type="ECO:0000313" key="4">
    <source>
        <dbReference type="WBParaSite" id="snap_masked-unitig_36043-processed-gene-0.0-mRNA-1"/>
    </source>
</evidence>
<evidence type="ECO:0000313" key="3">
    <source>
        <dbReference type="Proteomes" id="UP000095280"/>
    </source>
</evidence>
<feature type="compositionally biased region" description="Basic and acidic residues" evidence="2">
    <location>
        <begin position="425"/>
        <end position="437"/>
    </location>
</feature>
<feature type="compositionally biased region" description="Low complexity" evidence="2">
    <location>
        <begin position="377"/>
        <end position="400"/>
    </location>
</feature>
<feature type="region of interest" description="Disordered" evidence="2">
    <location>
        <begin position="368"/>
        <end position="411"/>
    </location>
</feature>
<reference evidence="4" key="1">
    <citation type="submission" date="2016-11" db="UniProtKB">
        <authorList>
            <consortium name="WormBaseParasite"/>
        </authorList>
    </citation>
    <scope>IDENTIFICATION</scope>
</reference>
<evidence type="ECO:0000256" key="1">
    <source>
        <dbReference type="SAM" id="Coils"/>
    </source>
</evidence>
<dbReference type="WBParaSite" id="snap_masked-unitig_36043-processed-gene-0.0-mRNA-1">
    <property type="protein sequence ID" value="snap_masked-unitig_36043-processed-gene-0.0-mRNA-1"/>
    <property type="gene ID" value="snap_masked-unitig_36043-processed-gene-0.0"/>
</dbReference>
<protein>
    <submittedName>
        <fullName evidence="4">VPS37 C-terminal domain-containing protein</fullName>
    </submittedName>
</protein>
<keyword evidence="3" id="KW-1185">Reference proteome</keyword>
<evidence type="ECO:0000256" key="2">
    <source>
        <dbReference type="SAM" id="MobiDB-lite"/>
    </source>
</evidence>
<sequence>TPTQGVPRRARSSEDSARPHSLLRLAGLVPAGSADRYRGRRTAVLAEGEMQLWLWIGLRLSWGLRLRPALVAGDAGGHLLRRGLRPQQRRAAAPGSAAAELLELPRRARLVALGLQSLQHSMVDAAALAPQLPSWACLLARCLAQRHSIDGDLRRKTDEFLASNPSLSKKLDELDRLMMRQFSADTAAAREERLEGEAEADSAETAQLREQLSEALEKASAASELAWHYENFIRELKSINAKLEARLTQLAQERRHCARLLAAGATGDEGLSGRGVDLYKAIRELQKPVRAAHPSHFKHYCSACGSAMSSSVPMSDGGDANGKIIPNAQQQQQQPPHSTQRDQIVAGAILGWKRGVRVLAGAKPSDIAVVPLRPRHQQPTQQPTQQPDPTDDATQTEQPQSDPLADSLTENARLRRDLHALAKALRTAEEDAKERRPSSWPLMKNRAGSGGAAQQPGRLADVLF</sequence>
<name>A0A1I8JRI0_9PLAT</name>
<feature type="coiled-coil region" evidence="1">
    <location>
        <begin position="191"/>
        <end position="253"/>
    </location>
</feature>